<evidence type="ECO:0000256" key="1">
    <source>
        <dbReference type="ARBA" id="ARBA00022801"/>
    </source>
</evidence>
<dbReference type="InterPro" id="IPR000086">
    <property type="entry name" value="NUDIX_hydrolase_dom"/>
</dbReference>
<dbReference type="GO" id="GO:0016787">
    <property type="term" value="F:hydrolase activity"/>
    <property type="evidence" value="ECO:0007669"/>
    <property type="project" value="UniProtKB-KW"/>
</dbReference>
<dbReference type="AlphaFoldDB" id="A0A0G1TG77"/>
<accession>A0A0G1TG77</accession>
<dbReference type="Gene3D" id="3.90.79.10">
    <property type="entry name" value="Nucleoside Triphosphate Pyrophosphohydrolase"/>
    <property type="match status" value="1"/>
</dbReference>
<dbReference type="PANTHER" id="PTHR10885:SF0">
    <property type="entry name" value="ISOPENTENYL-DIPHOSPHATE DELTA-ISOMERASE"/>
    <property type="match status" value="1"/>
</dbReference>
<keyword evidence="1 3" id="KW-0378">Hydrolase</keyword>
<comment type="caution">
    <text evidence="3">The sequence shown here is derived from an EMBL/GenBank/DDBJ whole genome shotgun (WGS) entry which is preliminary data.</text>
</comment>
<dbReference type="PANTHER" id="PTHR10885">
    <property type="entry name" value="ISOPENTENYL-DIPHOSPHATE DELTA-ISOMERASE"/>
    <property type="match status" value="1"/>
</dbReference>
<dbReference type="InterPro" id="IPR015797">
    <property type="entry name" value="NUDIX_hydrolase-like_dom_sf"/>
</dbReference>
<dbReference type="PROSITE" id="PS00893">
    <property type="entry name" value="NUDIX_BOX"/>
    <property type="match status" value="1"/>
</dbReference>
<proteinExistence type="predicted"/>
<feature type="domain" description="Nudix hydrolase" evidence="2">
    <location>
        <begin position="39"/>
        <end position="166"/>
    </location>
</feature>
<evidence type="ECO:0000313" key="4">
    <source>
        <dbReference type="Proteomes" id="UP000034212"/>
    </source>
</evidence>
<organism evidence="3 4">
    <name type="scientific">Candidatus Gottesmanbacteria bacterium GW2011_GWA1_47_8</name>
    <dbReference type="NCBI Taxonomy" id="1618438"/>
    <lineage>
        <taxon>Bacteria</taxon>
        <taxon>Candidatus Gottesmaniibacteriota</taxon>
    </lineage>
</organism>
<dbReference type="EMBL" id="LCOQ01000010">
    <property type="protein sequence ID" value="KKU80756.1"/>
    <property type="molecule type" value="Genomic_DNA"/>
</dbReference>
<dbReference type="PROSITE" id="PS51462">
    <property type="entry name" value="NUDIX"/>
    <property type="match status" value="1"/>
</dbReference>
<dbReference type="Pfam" id="PF00293">
    <property type="entry name" value="NUDIX"/>
    <property type="match status" value="1"/>
</dbReference>
<evidence type="ECO:0000259" key="2">
    <source>
        <dbReference type="PROSITE" id="PS51462"/>
    </source>
</evidence>
<sequence length="174" mass="20156">MKAQHSTTDDQSELFIVVDKRDRIVGYRTRHDCHHDKALIHRGANLVIFDDLGRTLLQKRSKTKDIRPGYWQNAVGGHVSKGESYQKAMVRESEEELGIRVPVRFYKKFLFGYANETEMEAVYIATCNGPFHPNQTEIDHVTFMHKNELQRSHSSGKVKLTELAEYIFELVGYL</sequence>
<gene>
    <name evidence="3" type="ORF">UY08_C0010G0002</name>
</gene>
<protein>
    <submittedName>
        <fullName evidence="3">Nudix hydrolase 3</fullName>
    </submittedName>
</protein>
<reference evidence="3 4" key="1">
    <citation type="journal article" date="2015" name="Nature">
        <title>rRNA introns, odd ribosomes, and small enigmatic genomes across a large radiation of phyla.</title>
        <authorList>
            <person name="Brown C.T."/>
            <person name="Hug L.A."/>
            <person name="Thomas B.C."/>
            <person name="Sharon I."/>
            <person name="Castelle C.J."/>
            <person name="Singh A."/>
            <person name="Wilkins M.J."/>
            <person name="Williams K.H."/>
            <person name="Banfield J.F."/>
        </authorList>
    </citation>
    <scope>NUCLEOTIDE SEQUENCE [LARGE SCALE GENOMIC DNA]</scope>
</reference>
<dbReference type="InterPro" id="IPR020084">
    <property type="entry name" value="NUDIX_hydrolase_CS"/>
</dbReference>
<dbReference type="Proteomes" id="UP000034212">
    <property type="component" value="Unassembled WGS sequence"/>
</dbReference>
<dbReference type="SUPFAM" id="SSF55811">
    <property type="entry name" value="Nudix"/>
    <property type="match status" value="1"/>
</dbReference>
<evidence type="ECO:0000313" key="3">
    <source>
        <dbReference type="EMBL" id="KKU80756.1"/>
    </source>
</evidence>
<name>A0A0G1TG77_9BACT</name>